<dbReference type="Pfam" id="PF00072">
    <property type="entry name" value="Response_reg"/>
    <property type="match status" value="1"/>
</dbReference>
<dbReference type="CDD" id="cd19920">
    <property type="entry name" value="REC_PA4781-like"/>
    <property type="match status" value="1"/>
</dbReference>
<dbReference type="InterPro" id="IPR052020">
    <property type="entry name" value="Cyclic_di-GMP/3'3'-cGAMP_PDE"/>
</dbReference>
<dbReference type="SMART" id="SM00448">
    <property type="entry name" value="REC"/>
    <property type="match status" value="1"/>
</dbReference>
<keyword evidence="1" id="KW-0597">Phosphoprotein</keyword>
<proteinExistence type="predicted"/>
<evidence type="ECO:0000313" key="4">
    <source>
        <dbReference type="EMBL" id="RBP83800.1"/>
    </source>
</evidence>
<gene>
    <name evidence="4" type="ORF">DFP80_105120</name>
</gene>
<keyword evidence="4" id="KW-0378">Hydrolase</keyword>
<feature type="modified residue" description="4-aspartylphosphate" evidence="1">
    <location>
        <position position="68"/>
    </location>
</feature>
<dbReference type="PROSITE" id="PS50110">
    <property type="entry name" value="RESPONSE_REGULATORY"/>
    <property type="match status" value="1"/>
</dbReference>
<reference evidence="4 5" key="1">
    <citation type="submission" date="2018-06" db="EMBL/GenBank/DDBJ databases">
        <title>Genomic Encyclopedia of Type Strains, Phase III (KMG-III): the genomes of soil and plant-associated and newly described type strains.</title>
        <authorList>
            <person name="Whitman W."/>
        </authorList>
    </citation>
    <scope>NUCLEOTIDE SEQUENCE [LARGE SCALE GENOMIC DNA]</scope>
    <source>
        <strain evidence="4 5">CECT 7377</strain>
    </source>
</reference>
<dbReference type="PROSITE" id="PS51832">
    <property type="entry name" value="HD_GYP"/>
    <property type="match status" value="1"/>
</dbReference>
<keyword evidence="5" id="KW-1185">Reference proteome</keyword>
<dbReference type="SMART" id="SM00471">
    <property type="entry name" value="HDc"/>
    <property type="match status" value="1"/>
</dbReference>
<name>A0A366JBK4_9GAMM</name>
<dbReference type="GO" id="GO:0008081">
    <property type="term" value="F:phosphoric diester hydrolase activity"/>
    <property type="evidence" value="ECO:0007669"/>
    <property type="project" value="UniProtKB-ARBA"/>
</dbReference>
<dbReference type="PANTHER" id="PTHR45228">
    <property type="entry name" value="CYCLIC DI-GMP PHOSPHODIESTERASE TM_0186-RELATED"/>
    <property type="match status" value="1"/>
</dbReference>
<accession>A0A366JBK4</accession>
<dbReference type="Gene3D" id="1.10.3210.10">
    <property type="entry name" value="Hypothetical protein af1432"/>
    <property type="match status" value="1"/>
</dbReference>
<evidence type="ECO:0000259" key="3">
    <source>
        <dbReference type="PROSITE" id="PS51832"/>
    </source>
</evidence>
<protein>
    <submittedName>
        <fullName evidence="4">Response regulator receiver modulated metal dependent phosphohydrolase</fullName>
    </submittedName>
</protein>
<feature type="domain" description="HD-GYP" evidence="3">
    <location>
        <begin position="155"/>
        <end position="352"/>
    </location>
</feature>
<dbReference type="GO" id="GO:0000160">
    <property type="term" value="P:phosphorelay signal transduction system"/>
    <property type="evidence" value="ECO:0007669"/>
    <property type="project" value="InterPro"/>
</dbReference>
<dbReference type="Pfam" id="PF13487">
    <property type="entry name" value="HD_5"/>
    <property type="match status" value="1"/>
</dbReference>
<dbReference type="InterPro" id="IPR011006">
    <property type="entry name" value="CheY-like_superfamily"/>
</dbReference>
<evidence type="ECO:0000259" key="2">
    <source>
        <dbReference type="PROSITE" id="PS50110"/>
    </source>
</evidence>
<dbReference type="AlphaFoldDB" id="A0A366JBK4"/>
<sequence length="367" mass="41405">MTNISNLYPVDDTQQASILLVDDTPENIDLLAASLRDDYQLKVALSGARALAIAQDKDMPKPDLILLDVMMPEMDGYEVCSRLKADPTTAHIPVIFVTAKHDAGDEEYGFDLGAVDYITKPFTPRLVRARVRTHLALHNQNQQLFKQVQERTQALQDSKIRIIQHLGRAVEYKDNETGAHVIRMSHITRLLAEHIVNDQAWVERIFQAAPMHDVGKIGISDDILRKPGKLTPEEWVQMKHHPLIGAQILESDDDPLLLMASVISLTHHEKWDGSGYPNNLMADQIPLEGRIVAIADVIDALMSKRPYKEPWTTEQTIEYVDEQKGKHFDPGLADLAIKLMPHIVEIRALYPDEPSDPLGYSFFKLAH</sequence>
<dbReference type="InterPro" id="IPR003607">
    <property type="entry name" value="HD/PDEase_dom"/>
</dbReference>
<dbReference type="RefSeq" id="WP_113916164.1">
    <property type="nucleotide sequence ID" value="NZ_QNSE01000005.1"/>
</dbReference>
<dbReference type="OrthoDB" id="9816273at2"/>
<dbReference type="CDD" id="cd00077">
    <property type="entry name" value="HDc"/>
    <property type="match status" value="1"/>
</dbReference>
<evidence type="ECO:0000313" key="5">
    <source>
        <dbReference type="Proteomes" id="UP000252792"/>
    </source>
</evidence>
<dbReference type="EMBL" id="QNSE01000005">
    <property type="protein sequence ID" value="RBP83800.1"/>
    <property type="molecule type" value="Genomic_DNA"/>
</dbReference>
<evidence type="ECO:0000256" key="1">
    <source>
        <dbReference type="PROSITE-ProRule" id="PRU00169"/>
    </source>
</evidence>
<dbReference type="PANTHER" id="PTHR45228:SF5">
    <property type="entry name" value="CYCLIC DI-GMP PHOSPHODIESTERASE VC_1348-RELATED"/>
    <property type="match status" value="1"/>
</dbReference>
<organism evidence="4 5">
    <name type="scientific">Marinomonas rhizomae</name>
    <dbReference type="NCBI Taxonomy" id="491948"/>
    <lineage>
        <taxon>Bacteria</taxon>
        <taxon>Pseudomonadati</taxon>
        <taxon>Pseudomonadota</taxon>
        <taxon>Gammaproteobacteria</taxon>
        <taxon>Oceanospirillales</taxon>
        <taxon>Oceanospirillaceae</taxon>
        <taxon>Marinomonas</taxon>
    </lineage>
</organism>
<dbReference type="SUPFAM" id="SSF52172">
    <property type="entry name" value="CheY-like"/>
    <property type="match status" value="1"/>
</dbReference>
<feature type="domain" description="Response regulatory" evidence="2">
    <location>
        <begin position="17"/>
        <end position="135"/>
    </location>
</feature>
<dbReference type="InterPro" id="IPR001789">
    <property type="entry name" value="Sig_transdc_resp-reg_receiver"/>
</dbReference>
<comment type="caution">
    <text evidence="4">The sequence shown here is derived from an EMBL/GenBank/DDBJ whole genome shotgun (WGS) entry which is preliminary data.</text>
</comment>
<dbReference type="Gene3D" id="3.40.50.2300">
    <property type="match status" value="1"/>
</dbReference>
<dbReference type="SUPFAM" id="SSF109604">
    <property type="entry name" value="HD-domain/PDEase-like"/>
    <property type="match status" value="1"/>
</dbReference>
<dbReference type="InterPro" id="IPR037522">
    <property type="entry name" value="HD_GYP_dom"/>
</dbReference>
<dbReference type="Proteomes" id="UP000252792">
    <property type="component" value="Unassembled WGS sequence"/>
</dbReference>